<dbReference type="InterPro" id="IPR008691">
    <property type="entry name" value="LpqH"/>
</dbReference>
<keyword evidence="2" id="KW-0732">Signal</keyword>
<dbReference type="EMBL" id="LKTM01000331">
    <property type="protein sequence ID" value="KQH77266.1"/>
    <property type="molecule type" value="Genomic_DNA"/>
</dbReference>
<protein>
    <recommendedName>
        <fullName evidence="9">Lipoprotein LpqH</fullName>
    </recommendedName>
</protein>
<evidence type="ECO:0000256" key="3">
    <source>
        <dbReference type="ARBA" id="ARBA00023136"/>
    </source>
</evidence>
<dbReference type="OrthoDB" id="4376250at2"/>
<keyword evidence="3" id="KW-0472">Membrane</keyword>
<keyword evidence="4" id="KW-0564">Palmitate</keyword>
<dbReference type="PROSITE" id="PS51257">
    <property type="entry name" value="PROKAR_LIPOPROTEIN"/>
    <property type="match status" value="1"/>
</dbReference>
<reference evidence="7 8" key="1">
    <citation type="submission" date="2015-10" db="EMBL/GenBank/DDBJ databases">
        <title>Mycobacterium gordonae draft genome assembly.</title>
        <authorList>
            <person name="Ustinova V."/>
            <person name="Smirnova T."/>
            <person name="Blagodatskikh K."/>
            <person name="Varlamov D."/>
            <person name="Larionova E."/>
            <person name="Chernousova L."/>
        </authorList>
    </citation>
    <scope>NUCLEOTIDE SEQUENCE [LARGE SCALE GENOMIC DNA]</scope>
    <source>
        <strain evidence="7 8">CTRI 14-8773</strain>
    </source>
</reference>
<evidence type="ECO:0000256" key="6">
    <source>
        <dbReference type="SAM" id="MobiDB-lite"/>
    </source>
</evidence>
<evidence type="ECO:0000313" key="7">
    <source>
        <dbReference type="EMBL" id="KQH77266.1"/>
    </source>
</evidence>
<dbReference type="Proteomes" id="UP000051677">
    <property type="component" value="Unassembled WGS sequence"/>
</dbReference>
<organism evidence="7 8">
    <name type="scientific">Mycobacterium gordonae</name>
    <dbReference type="NCBI Taxonomy" id="1778"/>
    <lineage>
        <taxon>Bacteria</taxon>
        <taxon>Bacillati</taxon>
        <taxon>Actinomycetota</taxon>
        <taxon>Actinomycetes</taxon>
        <taxon>Mycobacteriales</taxon>
        <taxon>Mycobacteriaceae</taxon>
        <taxon>Mycobacterium</taxon>
    </lineage>
</organism>
<feature type="region of interest" description="Disordered" evidence="6">
    <location>
        <begin position="21"/>
        <end position="56"/>
    </location>
</feature>
<dbReference type="AlphaFoldDB" id="A0A0Q2LNJ3"/>
<sequence length="168" mass="16357">MKRELLVALSATTLVVGMAGCSKDEKSPGTSSSSPASSSAAAPANPATSSAPPAAPAAAGETKVIIGGQPQPVSGAVVCETNQGKFSIAIGDMMTGVIVGLEQDASTVRSAGLGTVDGVVLSFTEGAPGNSAKATKNGNAYQITGTATGVDNAGQQVSKTFEVDATCP</sequence>
<comment type="caution">
    <text evidence="7">The sequence shown here is derived from an EMBL/GenBank/DDBJ whole genome shotgun (WGS) entry which is preliminary data.</text>
</comment>
<accession>A0A0Q2LNJ3</accession>
<keyword evidence="1" id="KW-1003">Cell membrane</keyword>
<proteinExistence type="predicted"/>
<evidence type="ECO:0000256" key="1">
    <source>
        <dbReference type="ARBA" id="ARBA00022475"/>
    </source>
</evidence>
<evidence type="ECO:0008006" key="9">
    <source>
        <dbReference type="Google" id="ProtNLM"/>
    </source>
</evidence>
<evidence type="ECO:0000256" key="2">
    <source>
        <dbReference type="ARBA" id="ARBA00022729"/>
    </source>
</evidence>
<dbReference type="RefSeq" id="WP_055579879.1">
    <property type="nucleotide sequence ID" value="NZ_LKTM01000331.1"/>
</dbReference>
<evidence type="ECO:0000313" key="8">
    <source>
        <dbReference type="Proteomes" id="UP000051677"/>
    </source>
</evidence>
<dbReference type="GO" id="GO:0016020">
    <property type="term" value="C:membrane"/>
    <property type="evidence" value="ECO:0007669"/>
    <property type="project" value="InterPro"/>
</dbReference>
<gene>
    <name evidence="7" type="ORF">AO501_34180</name>
</gene>
<dbReference type="STRING" id="1778.A9W97_15980"/>
<evidence type="ECO:0000256" key="4">
    <source>
        <dbReference type="ARBA" id="ARBA00023139"/>
    </source>
</evidence>
<name>A0A0Q2LNJ3_MYCGO</name>
<feature type="compositionally biased region" description="Low complexity" evidence="6">
    <location>
        <begin position="28"/>
        <end position="56"/>
    </location>
</feature>
<evidence type="ECO:0000256" key="5">
    <source>
        <dbReference type="ARBA" id="ARBA00023288"/>
    </source>
</evidence>
<dbReference type="Pfam" id="PF05481">
    <property type="entry name" value="Myco_19_kDa"/>
    <property type="match status" value="1"/>
</dbReference>
<keyword evidence="5" id="KW-0449">Lipoprotein</keyword>